<name>A0ABQ8UDY1_9EUKA</name>
<sequence>MDVRYFAQYVSPNPSELERFPLGAVFAVGCAFCTIVICLVVAVISQGTSRPATAPKNPRSFSCCGCFRLKAGKEQHSRELTTAPPQPETGPPPPEQTEPALRPDPPPPPPVDSPPDPTPLIVPRSPLLSSYCPSLNSPHLSGSSSSSRSSTLPTSEETRAPTPAATTPHLSVADDDDGRTISPIPTPEMDVVLTPDVGDAVERASTPASTIFEVALATPRLLTPPPPLGTTARGYNRFTMTRSRSCGTPQQLGTAPSRLSQSCYLEMNLPVAVGHPGELHPSPSAPPPPLGEEPPPPASSAPPPLSAPPLEENPAPRVPTPPPAALVRPLGSDLNAATDPSAAPAKSLQLPSTASLMLSPSPPTDVPTPPQKQPLRISPPMLPTSPVPSSNTTLTSSLRAPPPLPGPASASPVPFVSPVAVITTPGIATTTPGIAATTTPEIATTPVMPTMPEAPSLDEPPFMGSTDTTDLGGSMLPMGQSHYHPSPVPEAVTAGVVDLSMPASPPLTSSSSPAGAGMTGAPTIIPSLVGIPTPGTVAPTRQSPVDIPTVSTTSGPVVDIPTSGTVAPTSQSPVDIPTGTHGMVDIPPSTMTVSITPGQAAGEVATLGTVDIPPPRSSPVLTPEPAPCTPALTPHQPPSTDRASLIHHSMSQPLPSPPRAPAHEPDEEGEGDGGDTPVVLPAGSPTPSPSPPALVESPSASPLVLPAPMSRSGSHPPPSPSSSPESSSPTTPAPAGLSPSPVVRIHPGFHEALEALPTPSLAGTPAYAAATATVEAQPRLVAAQFRPPRHMGETRPLEDGGLGGAAAPGITSGLRQATPLPFGDATPLSPVGLRTVAQSPAPATTCPPPATSNAAWIPDSAAPKCMHCGQPFTVFRRKHHCRQCGHVLCAGCCPEPSGSDPDSGTQLPRVCLRCSEAAQQQTAV</sequence>
<feature type="region of interest" description="Disordered" evidence="5">
    <location>
        <begin position="539"/>
        <end position="580"/>
    </location>
</feature>
<feature type="compositionally biased region" description="Polar residues" evidence="5">
    <location>
        <begin position="562"/>
        <end position="573"/>
    </location>
</feature>
<feature type="region of interest" description="Disordered" evidence="5">
    <location>
        <begin position="790"/>
        <end position="826"/>
    </location>
</feature>
<dbReference type="InterPro" id="IPR011011">
    <property type="entry name" value="Znf_FYVE_PHD"/>
</dbReference>
<keyword evidence="6" id="KW-1133">Transmembrane helix</keyword>
<dbReference type="InterPro" id="IPR017455">
    <property type="entry name" value="Znf_FYVE-rel"/>
</dbReference>
<accession>A0ABQ8UDY1</accession>
<keyword evidence="6" id="KW-0812">Transmembrane</keyword>
<comment type="caution">
    <text evidence="8">The sequence shown here is derived from an EMBL/GenBank/DDBJ whole genome shotgun (WGS) entry which is preliminary data.</text>
</comment>
<evidence type="ECO:0000256" key="4">
    <source>
        <dbReference type="PROSITE-ProRule" id="PRU00091"/>
    </source>
</evidence>
<feature type="compositionally biased region" description="Pro residues" evidence="5">
    <location>
        <begin position="84"/>
        <end position="120"/>
    </location>
</feature>
<dbReference type="InterPro" id="IPR052113">
    <property type="entry name" value="FYVE-type_Zinc_Finger"/>
</dbReference>
<feature type="region of interest" description="Disordered" evidence="5">
    <location>
        <begin position="75"/>
        <end position="188"/>
    </location>
</feature>
<gene>
    <name evidence="8" type="ORF">PAPYR_7075</name>
</gene>
<evidence type="ECO:0000256" key="5">
    <source>
        <dbReference type="SAM" id="MobiDB-lite"/>
    </source>
</evidence>
<evidence type="ECO:0000256" key="2">
    <source>
        <dbReference type="ARBA" id="ARBA00022771"/>
    </source>
</evidence>
<keyword evidence="6" id="KW-0472">Membrane</keyword>
<dbReference type="Pfam" id="PF01363">
    <property type="entry name" value="FYVE"/>
    <property type="match status" value="1"/>
</dbReference>
<evidence type="ECO:0000259" key="7">
    <source>
        <dbReference type="PROSITE" id="PS50178"/>
    </source>
</evidence>
<dbReference type="Proteomes" id="UP001141327">
    <property type="component" value="Unassembled WGS sequence"/>
</dbReference>
<keyword evidence="9" id="KW-1185">Reference proteome</keyword>
<evidence type="ECO:0000256" key="3">
    <source>
        <dbReference type="ARBA" id="ARBA00022833"/>
    </source>
</evidence>
<evidence type="ECO:0000256" key="1">
    <source>
        <dbReference type="ARBA" id="ARBA00022723"/>
    </source>
</evidence>
<protein>
    <submittedName>
        <fullName evidence="8">MAD</fullName>
    </submittedName>
</protein>
<feature type="compositionally biased region" description="Low complexity" evidence="5">
    <location>
        <begin position="697"/>
        <end position="714"/>
    </location>
</feature>
<proteinExistence type="predicted"/>
<dbReference type="SUPFAM" id="SSF57903">
    <property type="entry name" value="FYVE/PHD zinc finger"/>
    <property type="match status" value="1"/>
</dbReference>
<feature type="transmembrane region" description="Helical" evidence="6">
    <location>
        <begin position="20"/>
        <end position="44"/>
    </location>
</feature>
<dbReference type="PANTHER" id="PTHR39490">
    <property type="entry name" value="ARRESTIN DOMAIN-CONTAINING PROTEIN D"/>
    <property type="match status" value="1"/>
</dbReference>
<feature type="region of interest" description="Disordered" evidence="5">
    <location>
        <begin position="608"/>
        <end position="744"/>
    </location>
</feature>
<evidence type="ECO:0000256" key="6">
    <source>
        <dbReference type="SAM" id="Phobius"/>
    </source>
</evidence>
<feature type="domain" description="FYVE-type" evidence="7">
    <location>
        <begin position="859"/>
        <end position="919"/>
    </location>
</feature>
<feature type="compositionally biased region" description="Low complexity" evidence="5">
    <location>
        <begin position="722"/>
        <end position="741"/>
    </location>
</feature>
<feature type="compositionally biased region" description="Polar residues" evidence="5">
    <location>
        <begin position="539"/>
        <end position="555"/>
    </location>
</feature>
<feature type="compositionally biased region" description="Low complexity" evidence="5">
    <location>
        <begin position="133"/>
        <end position="168"/>
    </location>
</feature>
<dbReference type="PANTHER" id="PTHR39490:SF13">
    <property type="entry name" value="FYVE-TYPE DOMAIN-CONTAINING PROTEIN"/>
    <property type="match status" value="1"/>
</dbReference>
<evidence type="ECO:0000313" key="9">
    <source>
        <dbReference type="Proteomes" id="UP001141327"/>
    </source>
</evidence>
<feature type="compositionally biased region" description="Polar residues" evidence="5">
    <location>
        <begin position="349"/>
        <end position="358"/>
    </location>
</feature>
<dbReference type="PROSITE" id="PS51257">
    <property type="entry name" value="PROKAR_LIPOPROTEIN"/>
    <property type="match status" value="1"/>
</dbReference>
<dbReference type="SMART" id="SM00064">
    <property type="entry name" value="FYVE"/>
    <property type="match status" value="1"/>
</dbReference>
<organism evidence="8 9">
    <name type="scientific">Paratrimastix pyriformis</name>
    <dbReference type="NCBI Taxonomy" id="342808"/>
    <lineage>
        <taxon>Eukaryota</taxon>
        <taxon>Metamonada</taxon>
        <taxon>Preaxostyla</taxon>
        <taxon>Paratrimastigidae</taxon>
        <taxon>Paratrimastix</taxon>
    </lineage>
</organism>
<keyword evidence="3" id="KW-0862">Zinc</keyword>
<keyword evidence="1" id="KW-0479">Metal-binding</keyword>
<dbReference type="EMBL" id="JAPMOS010000046">
    <property type="protein sequence ID" value="KAJ4457479.1"/>
    <property type="molecule type" value="Genomic_DNA"/>
</dbReference>
<dbReference type="Gene3D" id="3.30.40.10">
    <property type="entry name" value="Zinc/RING finger domain, C3HC4 (zinc finger)"/>
    <property type="match status" value="1"/>
</dbReference>
<reference evidence="8" key="1">
    <citation type="journal article" date="2022" name="bioRxiv">
        <title>Genomics of Preaxostyla Flagellates Illuminates Evolutionary Transitions and the Path Towards Mitochondrial Loss.</title>
        <authorList>
            <person name="Novak L.V.F."/>
            <person name="Treitli S.C."/>
            <person name="Pyrih J."/>
            <person name="Halakuc P."/>
            <person name="Pipaliya S.V."/>
            <person name="Vacek V."/>
            <person name="Brzon O."/>
            <person name="Soukal P."/>
            <person name="Eme L."/>
            <person name="Dacks J.B."/>
            <person name="Karnkowska A."/>
            <person name="Elias M."/>
            <person name="Hampl V."/>
        </authorList>
    </citation>
    <scope>NUCLEOTIDE SEQUENCE</scope>
    <source>
        <strain evidence="8">RCP-MX</strain>
    </source>
</reference>
<evidence type="ECO:0000313" key="8">
    <source>
        <dbReference type="EMBL" id="KAJ4457479.1"/>
    </source>
</evidence>
<dbReference type="InterPro" id="IPR000306">
    <property type="entry name" value="Znf_FYVE"/>
</dbReference>
<dbReference type="InterPro" id="IPR013083">
    <property type="entry name" value="Znf_RING/FYVE/PHD"/>
</dbReference>
<feature type="compositionally biased region" description="Pro residues" evidence="5">
    <location>
        <begin position="360"/>
        <end position="372"/>
    </location>
</feature>
<dbReference type="PROSITE" id="PS50178">
    <property type="entry name" value="ZF_FYVE"/>
    <property type="match status" value="1"/>
</dbReference>
<feature type="compositionally biased region" description="Pro residues" evidence="5">
    <location>
        <begin position="283"/>
        <end position="307"/>
    </location>
</feature>
<feature type="region of interest" description="Disordered" evidence="5">
    <location>
        <begin position="274"/>
        <end position="409"/>
    </location>
</feature>
<keyword evidence="2 4" id="KW-0863">Zinc-finger</keyword>
<feature type="compositionally biased region" description="Pro residues" evidence="5">
    <location>
        <begin position="612"/>
        <end position="628"/>
    </location>
</feature>